<dbReference type="Gene3D" id="3.30.70.100">
    <property type="match status" value="1"/>
</dbReference>
<name>A0A848H8A7_9BURK</name>
<proteinExistence type="predicted"/>
<reference evidence="1 2" key="1">
    <citation type="submission" date="2020-04" db="EMBL/GenBank/DDBJ databases">
        <title>Ramlibacter sp. G-1-2-2 isolated from soil.</title>
        <authorList>
            <person name="Dahal R.H."/>
        </authorList>
    </citation>
    <scope>NUCLEOTIDE SEQUENCE [LARGE SCALE GENOMIC DNA]</scope>
    <source>
        <strain evidence="1 2">G-1-2-2</strain>
    </source>
</reference>
<dbReference type="Proteomes" id="UP000541185">
    <property type="component" value="Unassembled WGS sequence"/>
</dbReference>
<protein>
    <recommendedName>
        <fullName evidence="3">ABM domain-containing protein</fullName>
    </recommendedName>
</protein>
<comment type="caution">
    <text evidence="1">The sequence shown here is derived from an EMBL/GenBank/DDBJ whole genome shotgun (WGS) entry which is preliminary data.</text>
</comment>
<evidence type="ECO:0000313" key="2">
    <source>
        <dbReference type="Proteomes" id="UP000541185"/>
    </source>
</evidence>
<dbReference type="AlphaFoldDB" id="A0A848H8A7"/>
<keyword evidence="2" id="KW-1185">Reference proteome</keyword>
<evidence type="ECO:0008006" key="3">
    <source>
        <dbReference type="Google" id="ProtNLM"/>
    </source>
</evidence>
<evidence type="ECO:0000313" key="1">
    <source>
        <dbReference type="EMBL" id="NML43898.1"/>
    </source>
</evidence>
<dbReference type="SUPFAM" id="SSF54909">
    <property type="entry name" value="Dimeric alpha+beta barrel"/>
    <property type="match status" value="1"/>
</dbReference>
<organism evidence="1 2">
    <name type="scientific">Ramlibacter agri</name>
    <dbReference type="NCBI Taxonomy" id="2728837"/>
    <lineage>
        <taxon>Bacteria</taxon>
        <taxon>Pseudomonadati</taxon>
        <taxon>Pseudomonadota</taxon>
        <taxon>Betaproteobacteria</taxon>
        <taxon>Burkholderiales</taxon>
        <taxon>Comamonadaceae</taxon>
        <taxon>Ramlibacter</taxon>
    </lineage>
</organism>
<dbReference type="InterPro" id="IPR011008">
    <property type="entry name" value="Dimeric_a/b-barrel"/>
</dbReference>
<dbReference type="EMBL" id="JABBFX010000001">
    <property type="protein sequence ID" value="NML43898.1"/>
    <property type="molecule type" value="Genomic_DNA"/>
</dbReference>
<sequence>MFIRSAFWVGAPKPGAAAQFQQLMESVLLPAMRAMPGVHSVRALWPTKLEDAPPAIACQVLVEFASRADAERMLASEERKALRPRVLEAVGLFDGHLSHIEFETTGS</sequence>
<dbReference type="RefSeq" id="WP_169418075.1">
    <property type="nucleotide sequence ID" value="NZ_JABBFX010000001.1"/>
</dbReference>
<gene>
    <name evidence="1" type="ORF">HHL11_09070</name>
</gene>
<accession>A0A848H8A7</accession>